<dbReference type="EMBL" id="OIVN01000682">
    <property type="protein sequence ID" value="SPC84024.1"/>
    <property type="molecule type" value="Genomic_DNA"/>
</dbReference>
<dbReference type="InterPro" id="IPR044965">
    <property type="entry name" value="Glyco_hydro_17_plant"/>
</dbReference>
<evidence type="ECO:0000256" key="9">
    <source>
        <dbReference type="RuleBase" id="RU004336"/>
    </source>
</evidence>
<evidence type="ECO:0000256" key="1">
    <source>
        <dbReference type="ARBA" id="ARBA00000382"/>
    </source>
</evidence>
<reference evidence="10" key="1">
    <citation type="submission" date="2018-02" db="EMBL/GenBank/DDBJ databases">
        <authorList>
            <person name="Cohen D.B."/>
            <person name="Kent A.D."/>
        </authorList>
    </citation>
    <scope>NUCLEOTIDE SEQUENCE</scope>
</reference>
<accession>A0A2N9FB56</accession>
<dbReference type="GO" id="GO:0005975">
    <property type="term" value="P:carbohydrate metabolic process"/>
    <property type="evidence" value="ECO:0007669"/>
    <property type="project" value="InterPro"/>
</dbReference>
<comment type="catalytic activity">
    <reaction evidence="1">
        <text>Hydrolysis of (1-&gt;3)-beta-D-glucosidic linkages in (1-&gt;3)-beta-D-glucans.</text>
        <dbReference type="EC" id="3.2.1.39"/>
    </reaction>
</comment>
<evidence type="ECO:0000256" key="4">
    <source>
        <dbReference type="ARBA" id="ARBA00022801"/>
    </source>
</evidence>
<dbReference type="AlphaFoldDB" id="A0A2N9FB56"/>
<evidence type="ECO:0000256" key="8">
    <source>
        <dbReference type="RuleBase" id="RU004335"/>
    </source>
</evidence>
<keyword evidence="4 9" id="KW-0378">Hydrolase</keyword>
<dbReference type="EC" id="3.2.1.39" evidence="3"/>
<evidence type="ECO:0000313" key="10">
    <source>
        <dbReference type="EMBL" id="SPC84024.1"/>
    </source>
</evidence>
<dbReference type="InterPro" id="IPR000490">
    <property type="entry name" value="Glyco_hydro_17"/>
</dbReference>
<sequence length="340" mass="36473">MCLDTIVLCARCHLLISYLNFKDGAQLGVGVNYGLLGDNLPAPDATIGLLKSRNITKARIFDPNPDVLRALEGSNIELVLGVRNEDLQQLASDKNAATSWVANNVVPHFPAVKFRYITAGNEVIPGPLATFVYGAMQNLDAALKSANITVPVSTAVSYGVMGAAFPPSSGAFLDSELEVMGSIVSFLSKNRSPLLANVYPYYTYTNDPVHVRLDYALGTSQHKVVADGLNQYTILLDAMVDAMYAALEKMGGQDVRIVVSESGWPSAGNGDIATLANAQTYVNNLIAHVSSGLGTPRRPGSAMETYVFALFNEDLKPSGTEQNFGLFHPDMTEVYPVSFA</sequence>
<comment type="similarity">
    <text evidence="2 8">Belongs to the glycosyl hydrolase 17 family.</text>
</comment>
<dbReference type="FunFam" id="3.20.20.80:FF:000010">
    <property type="entry name" value="glucan endo-1,3-beta-glucosidase, basic"/>
    <property type="match status" value="1"/>
</dbReference>
<gene>
    <name evidence="10" type="ORF">FSB_LOCUS11906</name>
</gene>
<dbReference type="PANTHER" id="PTHR32227">
    <property type="entry name" value="GLUCAN ENDO-1,3-BETA-GLUCOSIDASE BG1-RELATED-RELATED"/>
    <property type="match status" value="1"/>
</dbReference>
<organism evidence="10">
    <name type="scientific">Fagus sylvatica</name>
    <name type="common">Beechnut</name>
    <dbReference type="NCBI Taxonomy" id="28930"/>
    <lineage>
        <taxon>Eukaryota</taxon>
        <taxon>Viridiplantae</taxon>
        <taxon>Streptophyta</taxon>
        <taxon>Embryophyta</taxon>
        <taxon>Tracheophyta</taxon>
        <taxon>Spermatophyta</taxon>
        <taxon>Magnoliopsida</taxon>
        <taxon>eudicotyledons</taxon>
        <taxon>Gunneridae</taxon>
        <taxon>Pentapetalae</taxon>
        <taxon>rosids</taxon>
        <taxon>fabids</taxon>
        <taxon>Fagales</taxon>
        <taxon>Fagaceae</taxon>
        <taxon>Fagus</taxon>
    </lineage>
</organism>
<name>A0A2N9FB56_FAGSY</name>
<dbReference type="PROSITE" id="PS00587">
    <property type="entry name" value="GLYCOSYL_HYDROL_F17"/>
    <property type="match status" value="1"/>
</dbReference>
<dbReference type="Gene3D" id="3.20.20.80">
    <property type="entry name" value="Glycosidases"/>
    <property type="match status" value="1"/>
</dbReference>
<evidence type="ECO:0000256" key="6">
    <source>
        <dbReference type="ARBA" id="ARBA00033335"/>
    </source>
</evidence>
<keyword evidence="5 9" id="KW-0326">Glycosidase</keyword>
<evidence type="ECO:0000256" key="3">
    <source>
        <dbReference type="ARBA" id="ARBA00012780"/>
    </source>
</evidence>
<evidence type="ECO:0000256" key="5">
    <source>
        <dbReference type="ARBA" id="ARBA00023295"/>
    </source>
</evidence>
<dbReference type="InterPro" id="IPR017853">
    <property type="entry name" value="GH"/>
</dbReference>
<evidence type="ECO:0000256" key="7">
    <source>
        <dbReference type="ARBA" id="ARBA00033417"/>
    </source>
</evidence>
<protein>
    <recommendedName>
        <fullName evidence="3">glucan endo-1,3-beta-D-glucosidase</fullName>
        <ecNumber evidence="3">3.2.1.39</ecNumber>
    </recommendedName>
    <alternativeName>
        <fullName evidence="6">(1-&gt;3)-beta-glucan endohydrolase</fullName>
    </alternativeName>
    <alternativeName>
        <fullName evidence="7">Beta-1,3-endoglucanase</fullName>
    </alternativeName>
</protein>
<proteinExistence type="inferred from homology"/>
<dbReference type="Pfam" id="PF00332">
    <property type="entry name" value="Glyco_hydro_17"/>
    <property type="match status" value="1"/>
</dbReference>
<dbReference type="SUPFAM" id="SSF51445">
    <property type="entry name" value="(Trans)glycosidases"/>
    <property type="match status" value="1"/>
</dbReference>
<dbReference type="GO" id="GO:0042973">
    <property type="term" value="F:glucan endo-1,3-beta-D-glucosidase activity"/>
    <property type="evidence" value="ECO:0007669"/>
    <property type="project" value="UniProtKB-EC"/>
</dbReference>
<evidence type="ECO:0000256" key="2">
    <source>
        <dbReference type="ARBA" id="ARBA00008773"/>
    </source>
</evidence>